<dbReference type="AlphaFoldDB" id="A0A8K1CFR6"/>
<dbReference type="EMBL" id="SPLM01000073">
    <property type="protein sequence ID" value="TMW62661.1"/>
    <property type="molecule type" value="Genomic_DNA"/>
</dbReference>
<gene>
    <name evidence="2" type="ORF">Poli38472_005279</name>
</gene>
<comment type="caution">
    <text evidence="2">The sequence shown here is derived from an EMBL/GenBank/DDBJ whole genome shotgun (WGS) entry which is preliminary data.</text>
</comment>
<dbReference type="Proteomes" id="UP000794436">
    <property type="component" value="Unassembled WGS sequence"/>
</dbReference>
<evidence type="ECO:0000256" key="1">
    <source>
        <dbReference type="SAM" id="MobiDB-lite"/>
    </source>
</evidence>
<feature type="region of interest" description="Disordered" evidence="1">
    <location>
        <begin position="342"/>
        <end position="373"/>
    </location>
</feature>
<reference evidence="2" key="1">
    <citation type="submission" date="2019-03" db="EMBL/GenBank/DDBJ databases">
        <title>Long read genome sequence of the mycoparasitic Pythium oligandrum ATCC 38472 isolated from sugarbeet rhizosphere.</title>
        <authorList>
            <person name="Gaulin E."/>
        </authorList>
    </citation>
    <scope>NUCLEOTIDE SEQUENCE</scope>
    <source>
        <strain evidence="2">ATCC 38472_TT</strain>
    </source>
</reference>
<dbReference type="OrthoDB" id="2157354at2759"/>
<dbReference type="SUPFAM" id="SSF48403">
    <property type="entry name" value="Ankyrin repeat"/>
    <property type="match status" value="1"/>
</dbReference>
<sequence length="407" mass="45704">MMRKTKVPPRYPRWLQRALTIKEATQTFWTNEAQRHGQNEPLPSEIHAEKATKRPSQVTEAGMLKYETIWDAVAADHVPDVQFQLGFGPERVFMRRDTASDKGGGVTLLHEAAYHGALGVLRHLLSVLAAEYPRETTSVAVNAIDTVHSQTTPLLAACRCAQVGASVEHQDAHGDNAIHWCARTSNLVLLRYFLKQTEARAHAVFAENYKRETPLDIAKRELSKKSSYMTLGVFNALRDVDRSCNLRLKMQIIKRHEASLASEKAMALDEEWVRALDTTTLVLEKADKIWKETVALAETKRAEAENAHVDTAVLAARQAGLEWLDSKEGKAYLRTQSGTATEEIKGEIQRGKSPKPKDMKRAATTHAQDKYLDEQEANARQVALNAFRSTRPPYSSDMTQLRAQLRL</sequence>
<proteinExistence type="predicted"/>
<dbReference type="InterPro" id="IPR036770">
    <property type="entry name" value="Ankyrin_rpt-contain_sf"/>
</dbReference>
<evidence type="ECO:0000313" key="2">
    <source>
        <dbReference type="EMBL" id="TMW62661.1"/>
    </source>
</evidence>
<name>A0A8K1CFR6_PYTOL</name>
<protein>
    <submittedName>
        <fullName evidence="2">Uncharacterized protein</fullName>
    </submittedName>
</protein>
<feature type="region of interest" description="Disordered" evidence="1">
    <location>
        <begin position="34"/>
        <end position="54"/>
    </location>
</feature>
<feature type="region of interest" description="Disordered" evidence="1">
    <location>
        <begin position="386"/>
        <end position="407"/>
    </location>
</feature>
<evidence type="ECO:0000313" key="3">
    <source>
        <dbReference type="Proteomes" id="UP000794436"/>
    </source>
</evidence>
<accession>A0A8K1CFR6</accession>
<organism evidence="2 3">
    <name type="scientific">Pythium oligandrum</name>
    <name type="common">Mycoparasitic fungus</name>
    <dbReference type="NCBI Taxonomy" id="41045"/>
    <lineage>
        <taxon>Eukaryota</taxon>
        <taxon>Sar</taxon>
        <taxon>Stramenopiles</taxon>
        <taxon>Oomycota</taxon>
        <taxon>Peronosporomycetes</taxon>
        <taxon>Pythiales</taxon>
        <taxon>Pythiaceae</taxon>
        <taxon>Pythium</taxon>
    </lineage>
</organism>
<keyword evidence="3" id="KW-1185">Reference proteome</keyword>
<feature type="compositionally biased region" description="Polar residues" evidence="1">
    <location>
        <begin position="392"/>
        <end position="407"/>
    </location>
</feature>
<dbReference type="Gene3D" id="1.25.40.20">
    <property type="entry name" value="Ankyrin repeat-containing domain"/>
    <property type="match status" value="1"/>
</dbReference>